<sequence>MAETESIGCPSPNCALPVDLLLRSNEGSVFGAHASMLGEKTGAFPTDDMDKVVVTDSELVDCPVRKDILKVFLVMLHDDDELSMKSAISALDDDMILDLVAAAELYQAEKVKDVCDSWIKLKAPERPWLAFRYALKHRDISTLDRTAPYTLGSDSYVTFQVDRLDHLTARAWYKYREPYIHVTDRFLTVPLPEKNSKGKLHWCRAWDSYEADVKLAVAGLRGAEDVFSAKRWRDVPIFEPDHRSNGRKCGLCRTRAHKWEMSIVKPLG</sequence>
<dbReference type="EMBL" id="JAACJK010000227">
    <property type="protein sequence ID" value="KAF5311280.1"/>
    <property type="molecule type" value="Genomic_DNA"/>
</dbReference>
<dbReference type="OrthoDB" id="3057577at2759"/>
<evidence type="ECO:0000313" key="1">
    <source>
        <dbReference type="EMBL" id="KAF5311280.1"/>
    </source>
</evidence>
<dbReference type="Proteomes" id="UP000541558">
    <property type="component" value="Unassembled WGS sequence"/>
</dbReference>
<organism evidence="1 2">
    <name type="scientific">Ephemerocybe angulata</name>
    <dbReference type="NCBI Taxonomy" id="980116"/>
    <lineage>
        <taxon>Eukaryota</taxon>
        <taxon>Fungi</taxon>
        <taxon>Dikarya</taxon>
        <taxon>Basidiomycota</taxon>
        <taxon>Agaricomycotina</taxon>
        <taxon>Agaricomycetes</taxon>
        <taxon>Agaricomycetidae</taxon>
        <taxon>Agaricales</taxon>
        <taxon>Agaricineae</taxon>
        <taxon>Psathyrellaceae</taxon>
        <taxon>Ephemerocybe</taxon>
    </lineage>
</organism>
<name>A0A8H5AUS0_9AGAR</name>
<gene>
    <name evidence="1" type="ORF">D9611_012636</name>
</gene>
<reference evidence="1 2" key="1">
    <citation type="journal article" date="2020" name="ISME J.">
        <title>Uncovering the hidden diversity of litter-decomposition mechanisms in mushroom-forming fungi.</title>
        <authorList>
            <person name="Floudas D."/>
            <person name="Bentzer J."/>
            <person name="Ahren D."/>
            <person name="Johansson T."/>
            <person name="Persson P."/>
            <person name="Tunlid A."/>
        </authorList>
    </citation>
    <scope>NUCLEOTIDE SEQUENCE [LARGE SCALE GENOMIC DNA]</scope>
    <source>
        <strain evidence="1 2">CBS 175.51</strain>
    </source>
</reference>
<proteinExistence type="predicted"/>
<evidence type="ECO:0000313" key="2">
    <source>
        <dbReference type="Proteomes" id="UP000541558"/>
    </source>
</evidence>
<comment type="caution">
    <text evidence="1">The sequence shown here is derived from an EMBL/GenBank/DDBJ whole genome shotgun (WGS) entry which is preliminary data.</text>
</comment>
<protein>
    <submittedName>
        <fullName evidence="1">Uncharacterized protein</fullName>
    </submittedName>
</protein>
<dbReference type="AlphaFoldDB" id="A0A8H5AUS0"/>
<accession>A0A8H5AUS0</accession>
<keyword evidence="2" id="KW-1185">Reference proteome</keyword>